<feature type="active site" description="Proton acceptor" evidence="9">
    <location>
        <position position="59"/>
    </location>
</feature>
<evidence type="ECO:0000256" key="5">
    <source>
        <dbReference type="ARBA" id="ARBA00022822"/>
    </source>
</evidence>
<comment type="pathway">
    <text evidence="2 9">Amino-acid biosynthesis; L-tryptophan biosynthesis; L-tryptophan from chorismate: step 5/5.</text>
</comment>
<dbReference type="HAMAP" id="MF_00131">
    <property type="entry name" value="Trp_synth_alpha"/>
    <property type="match status" value="1"/>
</dbReference>
<protein>
    <recommendedName>
        <fullName evidence="9">Tryptophan synthase alpha chain</fullName>
        <ecNumber evidence="9">4.2.1.20</ecNumber>
    </recommendedName>
</protein>
<dbReference type="PANTHER" id="PTHR43406">
    <property type="entry name" value="TRYPTOPHAN SYNTHASE, ALPHA CHAIN"/>
    <property type="match status" value="1"/>
</dbReference>
<evidence type="ECO:0000256" key="3">
    <source>
        <dbReference type="ARBA" id="ARBA00011270"/>
    </source>
</evidence>
<keyword evidence="6 9" id="KW-0057">Aromatic amino acid biosynthesis</keyword>
<dbReference type="InterPro" id="IPR002028">
    <property type="entry name" value="Trp_synthase_suA"/>
</dbReference>
<reference evidence="12" key="1">
    <citation type="submission" date="2012-06" db="EMBL/GenBank/DDBJ databases">
        <title>Complete sequence of chromosome of Desulfomonile tiedjei DSM 6799.</title>
        <authorList>
            <person name="Lucas S."/>
            <person name="Copeland A."/>
            <person name="Lapidus A."/>
            <person name="Glavina del Rio T."/>
            <person name="Dalin E."/>
            <person name="Tice H."/>
            <person name="Bruce D."/>
            <person name="Goodwin L."/>
            <person name="Pitluck S."/>
            <person name="Peters L."/>
            <person name="Ovchinnikova G."/>
            <person name="Zeytun A."/>
            <person name="Lu M."/>
            <person name="Kyrpides N."/>
            <person name="Mavromatis K."/>
            <person name="Ivanova N."/>
            <person name="Brettin T."/>
            <person name="Detter J.C."/>
            <person name="Han C."/>
            <person name="Larimer F."/>
            <person name="Land M."/>
            <person name="Hauser L."/>
            <person name="Markowitz V."/>
            <person name="Cheng J.-F."/>
            <person name="Hugenholtz P."/>
            <person name="Woyke T."/>
            <person name="Wu D."/>
            <person name="Spring S."/>
            <person name="Schroeder M."/>
            <person name="Brambilla E."/>
            <person name="Klenk H.-P."/>
            <person name="Eisen J.A."/>
        </authorList>
    </citation>
    <scope>NUCLEOTIDE SEQUENCE [LARGE SCALE GENOMIC DNA]</scope>
    <source>
        <strain evidence="12">ATCC 49306 / DSM 6799 / DCB-1</strain>
    </source>
</reference>
<dbReference type="InterPro" id="IPR013785">
    <property type="entry name" value="Aldolase_TIM"/>
</dbReference>
<dbReference type="Pfam" id="PF00290">
    <property type="entry name" value="Trp_syntA"/>
    <property type="match status" value="1"/>
</dbReference>
<dbReference type="InterPro" id="IPR011060">
    <property type="entry name" value="RibuloseP-bd_barrel"/>
</dbReference>
<dbReference type="Gene3D" id="3.20.20.70">
    <property type="entry name" value="Aldolase class I"/>
    <property type="match status" value="1"/>
</dbReference>
<evidence type="ECO:0000256" key="1">
    <source>
        <dbReference type="ARBA" id="ARBA00003365"/>
    </source>
</evidence>
<proteinExistence type="inferred from homology"/>
<keyword evidence="4 9" id="KW-0028">Amino-acid biosynthesis</keyword>
<organism evidence="11 12">
    <name type="scientific">Desulfomonile tiedjei (strain ATCC 49306 / DSM 6799 / DCB-1)</name>
    <dbReference type="NCBI Taxonomy" id="706587"/>
    <lineage>
        <taxon>Bacteria</taxon>
        <taxon>Pseudomonadati</taxon>
        <taxon>Thermodesulfobacteriota</taxon>
        <taxon>Desulfomonilia</taxon>
        <taxon>Desulfomonilales</taxon>
        <taxon>Desulfomonilaceae</taxon>
        <taxon>Desulfomonile</taxon>
    </lineage>
</organism>
<dbReference type="EMBL" id="CP003360">
    <property type="protein sequence ID" value="AFM26755.1"/>
    <property type="molecule type" value="Genomic_DNA"/>
</dbReference>
<dbReference type="NCBIfam" id="TIGR00262">
    <property type="entry name" value="trpA"/>
    <property type="match status" value="1"/>
</dbReference>
<gene>
    <name evidence="9" type="primary">trpA</name>
    <name evidence="11" type="ordered locus">Desti_4117</name>
</gene>
<dbReference type="CDD" id="cd04724">
    <property type="entry name" value="Tryptophan_synthase_alpha"/>
    <property type="match status" value="1"/>
</dbReference>
<dbReference type="PATRIC" id="fig|706587.4.peg.4666"/>
<dbReference type="eggNOG" id="COG0159">
    <property type="taxonomic scope" value="Bacteria"/>
</dbReference>
<keyword evidence="12" id="KW-1185">Reference proteome</keyword>
<evidence type="ECO:0000256" key="7">
    <source>
        <dbReference type="ARBA" id="ARBA00023239"/>
    </source>
</evidence>
<evidence type="ECO:0000256" key="8">
    <source>
        <dbReference type="ARBA" id="ARBA00049047"/>
    </source>
</evidence>
<dbReference type="HOGENOM" id="CLU_016734_0_0_7"/>
<evidence type="ECO:0000256" key="9">
    <source>
        <dbReference type="HAMAP-Rule" id="MF_00131"/>
    </source>
</evidence>
<dbReference type="SUPFAM" id="SSF51366">
    <property type="entry name" value="Ribulose-phoshate binding barrel"/>
    <property type="match status" value="1"/>
</dbReference>
<dbReference type="GO" id="GO:0005829">
    <property type="term" value="C:cytosol"/>
    <property type="evidence" value="ECO:0007669"/>
    <property type="project" value="TreeGrafter"/>
</dbReference>
<dbReference type="RefSeq" id="WP_014811879.1">
    <property type="nucleotide sequence ID" value="NC_018025.1"/>
</dbReference>
<comment type="similarity">
    <text evidence="9 10">Belongs to the TrpA family.</text>
</comment>
<feature type="active site" description="Proton acceptor" evidence="9">
    <location>
        <position position="48"/>
    </location>
</feature>
<evidence type="ECO:0000313" key="12">
    <source>
        <dbReference type="Proteomes" id="UP000006055"/>
    </source>
</evidence>
<dbReference type="GO" id="GO:0004834">
    <property type="term" value="F:tryptophan synthase activity"/>
    <property type="evidence" value="ECO:0007669"/>
    <property type="project" value="UniProtKB-UniRule"/>
</dbReference>
<name>I4CB14_DESTA</name>
<dbReference type="STRING" id="706587.Desti_4117"/>
<comment type="subunit">
    <text evidence="3 9">Tetramer of two alpha and two beta chains.</text>
</comment>
<dbReference type="EC" id="4.2.1.20" evidence="9"/>
<accession>I4CB14</accession>
<evidence type="ECO:0000256" key="6">
    <source>
        <dbReference type="ARBA" id="ARBA00023141"/>
    </source>
</evidence>
<evidence type="ECO:0000256" key="4">
    <source>
        <dbReference type="ARBA" id="ARBA00022605"/>
    </source>
</evidence>
<dbReference type="KEGG" id="dti:Desti_4117"/>
<dbReference type="AlphaFoldDB" id="I4CB14"/>
<dbReference type="OrthoDB" id="9804578at2"/>
<sequence>MKRIAETFENLRNQDKTAFIPFSVAGFPDVNASLEIFLKLAEAGNVVEFGFPFSDPTADGPVIQQAAHTAIQNGMNMDAAFEMIRKIRTRTDTPIIFFSYFNPIHKYGPARFAATAAECGVDGVLVVDLPMEESHFLKPQTDAAGIAWINLATPTTPEARIQDMNHNGSGFLYYVSRTGVTGANGGLPTDLAQQCSKLRVLSELPVAVGFGIATPEDAANLRGHADGVVVGSAIVSHVATKGIGTELDSWLKTMTDSLA</sequence>
<keyword evidence="7 9" id="KW-0456">Lyase</keyword>
<keyword evidence="5 9" id="KW-0822">Tryptophan biosynthesis</keyword>
<comment type="function">
    <text evidence="1 9">The alpha subunit is responsible for the aldol cleavage of indoleglycerol phosphate to indole and glyceraldehyde 3-phosphate.</text>
</comment>
<dbReference type="PANTHER" id="PTHR43406:SF1">
    <property type="entry name" value="TRYPTOPHAN SYNTHASE ALPHA CHAIN, CHLOROPLASTIC"/>
    <property type="match status" value="1"/>
</dbReference>
<comment type="catalytic activity">
    <reaction evidence="8 9">
        <text>(1S,2R)-1-C-(indol-3-yl)glycerol 3-phosphate + L-serine = D-glyceraldehyde 3-phosphate + L-tryptophan + H2O</text>
        <dbReference type="Rhea" id="RHEA:10532"/>
        <dbReference type="ChEBI" id="CHEBI:15377"/>
        <dbReference type="ChEBI" id="CHEBI:33384"/>
        <dbReference type="ChEBI" id="CHEBI:57912"/>
        <dbReference type="ChEBI" id="CHEBI:58866"/>
        <dbReference type="ChEBI" id="CHEBI:59776"/>
        <dbReference type="EC" id="4.2.1.20"/>
    </reaction>
</comment>
<dbReference type="Proteomes" id="UP000006055">
    <property type="component" value="Chromosome"/>
</dbReference>
<dbReference type="FunFam" id="3.20.20.70:FF:000037">
    <property type="entry name" value="Tryptophan synthase alpha chain"/>
    <property type="match status" value="1"/>
</dbReference>
<evidence type="ECO:0000313" key="11">
    <source>
        <dbReference type="EMBL" id="AFM26755.1"/>
    </source>
</evidence>
<evidence type="ECO:0000256" key="2">
    <source>
        <dbReference type="ARBA" id="ARBA00004733"/>
    </source>
</evidence>
<evidence type="ECO:0000256" key="10">
    <source>
        <dbReference type="RuleBase" id="RU003662"/>
    </source>
</evidence>
<dbReference type="UniPathway" id="UPA00035">
    <property type="reaction ID" value="UER00044"/>
</dbReference>